<dbReference type="EMBL" id="AP022596">
    <property type="protein sequence ID" value="BBY64254.1"/>
    <property type="molecule type" value="Genomic_DNA"/>
</dbReference>
<dbReference type="Proteomes" id="UP000467148">
    <property type="component" value="Chromosome"/>
</dbReference>
<dbReference type="KEGG" id="mhev:MHEL_24970"/>
<dbReference type="RefSeq" id="WP_163747799.1">
    <property type="nucleotide sequence ID" value="NZ_AP022596.1"/>
</dbReference>
<keyword evidence="2" id="KW-1185">Reference proteome</keyword>
<gene>
    <name evidence="1" type="ORF">MHEL_24970</name>
</gene>
<reference evidence="1 2" key="1">
    <citation type="journal article" date="2019" name="Emerg. Microbes Infect.">
        <title>Comprehensive subspecies identification of 175 nontuberculous mycobacteria species based on 7547 genomic profiles.</title>
        <authorList>
            <person name="Matsumoto Y."/>
            <person name="Kinjo T."/>
            <person name="Motooka D."/>
            <person name="Nabeya D."/>
            <person name="Jung N."/>
            <person name="Uechi K."/>
            <person name="Horii T."/>
            <person name="Iida T."/>
            <person name="Fujita J."/>
            <person name="Nakamura S."/>
        </authorList>
    </citation>
    <scope>NUCLEOTIDE SEQUENCE [LARGE SCALE GENOMIC DNA]</scope>
    <source>
        <strain evidence="1 2">JCM 30396</strain>
    </source>
</reference>
<proteinExistence type="predicted"/>
<dbReference type="AlphaFoldDB" id="A0A7I7T4P5"/>
<evidence type="ECO:0000313" key="1">
    <source>
        <dbReference type="EMBL" id="BBY64254.1"/>
    </source>
</evidence>
<dbReference type="NCBIfam" id="NF046112">
    <property type="entry name" value="MSMEG_6209_Nter"/>
    <property type="match status" value="1"/>
</dbReference>
<protein>
    <recommendedName>
        <fullName evidence="3">DUF3562 domain-containing protein</fullName>
    </recommendedName>
</protein>
<sequence length="65" mass="7441">MLIEQLVDRLAAAYSDLPRDDVARVVANAHDHFQHSAIREFIPLLVERRARAELSRSESLLVWSS</sequence>
<evidence type="ECO:0008006" key="3">
    <source>
        <dbReference type="Google" id="ProtNLM"/>
    </source>
</evidence>
<dbReference type="Gene3D" id="1.10.8.1060">
    <property type="entry name" value="Corynebacterium glutamicum thioredoxin-dependent arsenate reductase, N-terminal domain"/>
    <property type="match status" value="1"/>
</dbReference>
<name>A0A7I7T4P5_9MYCO</name>
<accession>A0A7I7T4P5</accession>
<evidence type="ECO:0000313" key="2">
    <source>
        <dbReference type="Proteomes" id="UP000467148"/>
    </source>
</evidence>
<organism evidence="1 2">
    <name type="scientific">Mycolicibacterium helvum</name>
    <dbReference type="NCBI Taxonomy" id="1534349"/>
    <lineage>
        <taxon>Bacteria</taxon>
        <taxon>Bacillati</taxon>
        <taxon>Actinomycetota</taxon>
        <taxon>Actinomycetes</taxon>
        <taxon>Mycobacteriales</taxon>
        <taxon>Mycobacteriaceae</taxon>
        <taxon>Mycolicibacterium</taxon>
    </lineage>
</organism>